<dbReference type="SUPFAM" id="SSF51445">
    <property type="entry name" value="(Trans)glycosidases"/>
    <property type="match status" value="1"/>
</dbReference>
<evidence type="ECO:0000256" key="4">
    <source>
        <dbReference type="RuleBase" id="RU003690"/>
    </source>
</evidence>
<dbReference type="GO" id="GO:0016052">
    <property type="term" value="P:carbohydrate catabolic process"/>
    <property type="evidence" value="ECO:0007669"/>
    <property type="project" value="TreeGrafter"/>
</dbReference>
<keyword evidence="2 5" id="KW-0378">Hydrolase</keyword>
<dbReference type="InterPro" id="IPR017853">
    <property type="entry name" value="GH"/>
</dbReference>
<dbReference type="GO" id="GO:0005829">
    <property type="term" value="C:cytosol"/>
    <property type="evidence" value="ECO:0007669"/>
    <property type="project" value="TreeGrafter"/>
</dbReference>
<evidence type="ECO:0000256" key="3">
    <source>
        <dbReference type="ARBA" id="ARBA00023295"/>
    </source>
</evidence>
<organism evidence="5 6">
    <name type="scientific">Microbacterium azadirachtae</name>
    <dbReference type="NCBI Taxonomy" id="582680"/>
    <lineage>
        <taxon>Bacteria</taxon>
        <taxon>Bacillati</taxon>
        <taxon>Actinomycetota</taxon>
        <taxon>Actinomycetes</taxon>
        <taxon>Micrococcales</taxon>
        <taxon>Microbacteriaceae</taxon>
        <taxon>Microbacterium</taxon>
    </lineage>
</organism>
<comment type="similarity">
    <text evidence="1 4">Belongs to the glycosyl hydrolase 1 family.</text>
</comment>
<keyword evidence="6" id="KW-1185">Reference proteome</keyword>
<dbReference type="PRINTS" id="PR00131">
    <property type="entry name" value="GLHYDRLASE1"/>
</dbReference>
<evidence type="ECO:0000313" key="5">
    <source>
        <dbReference type="EMBL" id="KJL31371.1"/>
    </source>
</evidence>
<accession>A0A0F0LIL6</accession>
<comment type="caution">
    <text evidence="5">The sequence shown here is derived from an EMBL/GenBank/DDBJ whole genome shotgun (WGS) entry which is preliminary data.</text>
</comment>
<dbReference type="PANTHER" id="PTHR10353:SF36">
    <property type="entry name" value="LP05116P"/>
    <property type="match status" value="1"/>
</dbReference>
<proteinExistence type="inferred from homology"/>
<evidence type="ECO:0000313" key="6">
    <source>
        <dbReference type="Proteomes" id="UP000033740"/>
    </source>
</evidence>
<dbReference type="AlphaFoldDB" id="A0A0F0LIL6"/>
<dbReference type="Pfam" id="PF00232">
    <property type="entry name" value="Glyco_hydro_1"/>
    <property type="match status" value="2"/>
</dbReference>
<dbReference type="Proteomes" id="UP000033740">
    <property type="component" value="Unassembled WGS sequence"/>
</dbReference>
<dbReference type="RefSeq" id="WP_152642220.1">
    <property type="nucleotide sequence ID" value="NZ_JYIX01000039.1"/>
</dbReference>
<dbReference type="EC" id="3.2.1.21" evidence="5"/>
<dbReference type="PANTHER" id="PTHR10353">
    <property type="entry name" value="GLYCOSYL HYDROLASE"/>
    <property type="match status" value="1"/>
</dbReference>
<evidence type="ECO:0000256" key="1">
    <source>
        <dbReference type="ARBA" id="ARBA00010838"/>
    </source>
</evidence>
<dbReference type="InterPro" id="IPR001360">
    <property type="entry name" value="Glyco_hydro_1"/>
</dbReference>
<name>A0A0F0LIL6_9MICO</name>
<dbReference type="EMBL" id="JYIX01000039">
    <property type="protein sequence ID" value="KJL31371.1"/>
    <property type="molecule type" value="Genomic_DNA"/>
</dbReference>
<sequence length="479" mass="52544">MSRVPEGFLWGASTAAHQVEGNNTSSDIWRWEGGGFLAEYSGDADDSYHRYPEDMRLLADAGLNAYRFSIEWARIEPERDRWSLAELAHYRRMIDTARELGLEPVVTLHHFTSPYWFAEAGGWMGDEALERWRRYVEKVSTILDGVDWVCTINEPNMVALMQKFLAGVEQGEGFTLAHDGPLSPDPALGERMVDAHRIATAVLRERTTAKVGWTIAQQAFTPTPGNEEAFRDVTWAWEDLYLEASRDDDFVGVQSYTTQPVNEHGPVPHPAHPDNTLTGWAYRPDALGLALRHAHEVTGLPLLVTENGIATGDDARRIAYTTEALRHLAAAIEDGIDVRGYLHWSALDNYEWGHWAPTFGLIAVDRETFVRTPKPSLAWLGEVARTGAAGIPAGTATFAPDPAAAPGSSALFSRDSPVGDLLDDERSRALLEAAAPGIGAHPMIGMARAFPLAAVAGMAKDVLSAEALDALDERLRAIV</sequence>
<dbReference type="PATRIC" id="fig|582680.6.peg.3578"/>
<evidence type="ECO:0000256" key="2">
    <source>
        <dbReference type="ARBA" id="ARBA00022801"/>
    </source>
</evidence>
<dbReference type="Gene3D" id="3.20.20.80">
    <property type="entry name" value="Glycosidases"/>
    <property type="match status" value="2"/>
</dbReference>
<dbReference type="GO" id="GO:0008422">
    <property type="term" value="F:beta-glucosidase activity"/>
    <property type="evidence" value="ECO:0007669"/>
    <property type="project" value="UniProtKB-EC"/>
</dbReference>
<keyword evidence="3 5" id="KW-0326">Glycosidase</keyword>
<protein>
    <submittedName>
        <fullName evidence="5">Beta-glucosidase A</fullName>
        <ecNumber evidence="5">3.2.1.21</ecNumber>
    </submittedName>
</protein>
<reference evidence="5 6" key="1">
    <citation type="submission" date="2015-02" db="EMBL/GenBank/DDBJ databases">
        <title>Draft genome sequences of ten Microbacterium spp. with emphasis on heavy metal contaminated environments.</title>
        <authorList>
            <person name="Corretto E."/>
        </authorList>
    </citation>
    <scope>NUCLEOTIDE SEQUENCE [LARGE SCALE GENOMIC DNA]</scope>
    <source>
        <strain evidence="5 6">ARN176</strain>
    </source>
</reference>
<gene>
    <name evidence="5" type="primary">bglA_3</name>
    <name evidence="5" type="ORF">RS86_03494</name>
</gene>
<dbReference type="STRING" id="582680.RS86_03494"/>